<sequence length="185" mass="19947">MSEVQGLLRSDGFVAVRQLPLRGMITVKGDLSATALKNVATGLSGVDFPGPRECNCVGDNGIAWMAPDEILLMVTHATIPDAMAKVAATLQGQHYLAADVSDARTIFELEGAGVREVIAKLAPVDLAPDVFPPSAFRRTRLGQVPAAFWLKDNQTAELICFRSVTQYVFDILTHAARANTQVSYF</sequence>
<dbReference type="InterPro" id="IPR027266">
    <property type="entry name" value="TrmE/GcvT-like"/>
</dbReference>
<evidence type="ECO:0000313" key="1">
    <source>
        <dbReference type="EMBL" id="GFE63911.1"/>
    </source>
</evidence>
<proteinExistence type="predicted"/>
<dbReference type="SUPFAM" id="SSF103025">
    <property type="entry name" value="Folate-binding domain"/>
    <property type="match status" value="1"/>
</dbReference>
<dbReference type="Gene3D" id="3.30.1360.120">
    <property type="entry name" value="Probable tRNA modification gtpase trme, domain 1"/>
    <property type="match status" value="1"/>
</dbReference>
<evidence type="ECO:0000313" key="2">
    <source>
        <dbReference type="Proteomes" id="UP000436822"/>
    </source>
</evidence>
<dbReference type="Pfam" id="PF04268">
    <property type="entry name" value="SoxG"/>
    <property type="match status" value="1"/>
</dbReference>
<dbReference type="InterPro" id="IPR007375">
    <property type="entry name" value="SoxG"/>
</dbReference>
<dbReference type="Gene3D" id="3.30.70.1520">
    <property type="entry name" value="Heterotetrameric sarcosine oxidase"/>
    <property type="match status" value="1"/>
</dbReference>
<dbReference type="Proteomes" id="UP000436822">
    <property type="component" value="Unassembled WGS sequence"/>
</dbReference>
<dbReference type="EMBL" id="BLJE01000001">
    <property type="protein sequence ID" value="GFE63911.1"/>
    <property type="molecule type" value="Genomic_DNA"/>
</dbReference>
<accession>A0A6N6JC71</accession>
<dbReference type="RefSeq" id="WP_243144815.1">
    <property type="nucleotide sequence ID" value="NZ_BLJE01000001.1"/>
</dbReference>
<comment type="caution">
    <text evidence="1">The sequence shown here is derived from an EMBL/GenBank/DDBJ whole genome shotgun (WGS) entry which is preliminary data.</text>
</comment>
<gene>
    <name evidence="1" type="ORF">KIN_09850</name>
</gene>
<reference evidence="1 2" key="1">
    <citation type="submission" date="2019-12" db="EMBL/GenBank/DDBJ databases">
        <title>Litoreibacter badius sp. nov., a novel bacteriochlorophyll a-containing bacterium in the genus Litoreibacter.</title>
        <authorList>
            <person name="Kanamuro M."/>
            <person name="Takabe Y."/>
            <person name="Mori K."/>
            <person name="Takaichi S."/>
            <person name="Hanada S."/>
        </authorList>
    </citation>
    <scope>NUCLEOTIDE SEQUENCE [LARGE SCALE GENOMIC DNA]</scope>
    <source>
        <strain evidence="1 2">K6</strain>
    </source>
</reference>
<name>A0A6N6JC71_9RHOB</name>
<organism evidence="1 2">
    <name type="scientific">Litoreibacter roseus</name>
    <dbReference type="NCBI Taxonomy" id="2601869"/>
    <lineage>
        <taxon>Bacteria</taxon>
        <taxon>Pseudomonadati</taxon>
        <taxon>Pseudomonadota</taxon>
        <taxon>Alphaproteobacteria</taxon>
        <taxon>Rhodobacterales</taxon>
        <taxon>Roseobacteraceae</taxon>
        <taxon>Litoreibacter</taxon>
    </lineage>
</organism>
<protein>
    <submittedName>
        <fullName evidence="1">Sarcosine oxidase subunit gamma</fullName>
    </submittedName>
</protein>
<dbReference type="AlphaFoldDB" id="A0A6N6JC71"/>
<keyword evidence="2" id="KW-1185">Reference proteome</keyword>